<name>A0A0V1KRK0_9BILA</name>
<dbReference type="OrthoDB" id="5936901at2759"/>
<dbReference type="AlphaFoldDB" id="A0A0V1KRK0"/>
<organism evidence="2 3">
    <name type="scientific">Trichinella nativa</name>
    <dbReference type="NCBI Taxonomy" id="6335"/>
    <lineage>
        <taxon>Eukaryota</taxon>
        <taxon>Metazoa</taxon>
        <taxon>Ecdysozoa</taxon>
        <taxon>Nematoda</taxon>
        <taxon>Enoplea</taxon>
        <taxon>Dorylaimia</taxon>
        <taxon>Trichinellida</taxon>
        <taxon>Trichinellidae</taxon>
        <taxon>Trichinella</taxon>
    </lineage>
</organism>
<sequence length="124" mass="13747">MPNSWHISSTTDASNERPRPLGNIWAPDQDAPVLRWGLFQRPKNVHANTLQRVSRSHGLHWRKVVLGRGLPLCALCARAAPCVHVTTHPGPVELAPDSCQPPGNLPLWFLECRHPAQETTVCAQ</sequence>
<dbReference type="EMBL" id="JYDW01000299">
    <property type="protein sequence ID" value="KRZ49671.1"/>
    <property type="molecule type" value="Genomic_DNA"/>
</dbReference>
<feature type="region of interest" description="Disordered" evidence="1">
    <location>
        <begin position="1"/>
        <end position="22"/>
    </location>
</feature>
<accession>A0A0V1KRK0</accession>
<keyword evidence="3" id="KW-1185">Reference proteome</keyword>
<evidence type="ECO:0000313" key="2">
    <source>
        <dbReference type="EMBL" id="KRZ49671.1"/>
    </source>
</evidence>
<protein>
    <submittedName>
        <fullName evidence="2">Uncharacterized protein</fullName>
    </submittedName>
</protein>
<evidence type="ECO:0000313" key="3">
    <source>
        <dbReference type="Proteomes" id="UP000054721"/>
    </source>
</evidence>
<evidence type="ECO:0000256" key="1">
    <source>
        <dbReference type="SAM" id="MobiDB-lite"/>
    </source>
</evidence>
<dbReference type="Proteomes" id="UP000054721">
    <property type="component" value="Unassembled WGS sequence"/>
</dbReference>
<proteinExistence type="predicted"/>
<comment type="caution">
    <text evidence="2">The sequence shown here is derived from an EMBL/GenBank/DDBJ whole genome shotgun (WGS) entry which is preliminary data.</text>
</comment>
<reference evidence="2 3" key="1">
    <citation type="submission" date="2015-05" db="EMBL/GenBank/DDBJ databases">
        <title>Evolution of Trichinella species and genotypes.</title>
        <authorList>
            <person name="Korhonen P.K."/>
            <person name="Edoardo P."/>
            <person name="Giuseppe L.R."/>
            <person name="Gasser R.B."/>
        </authorList>
    </citation>
    <scope>NUCLEOTIDE SEQUENCE [LARGE SCALE GENOMIC DNA]</scope>
    <source>
        <strain evidence="2">ISS10</strain>
    </source>
</reference>
<feature type="compositionally biased region" description="Polar residues" evidence="1">
    <location>
        <begin position="1"/>
        <end position="13"/>
    </location>
</feature>
<gene>
    <name evidence="2" type="ORF">T02_866</name>
</gene>